<reference evidence="2" key="1">
    <citation type="submission" date="2018-02" db="EMBL/GenBank/DDBJ databases">
        <authorList>
            <person name="Cohen D.B."/>
            <person name="Kent A.D."/>
        </authorList>
    </citation>
    <scope>NUCLEOTIDE SEQUENCE</scope>
</reference>
<organism evidence="2">
    <name type="scientific">Fagus sylvatica</name>
    <name type="common">Beechnut</name>
    <dbReference type="NCBI Taxonomy" id="28930"/>
    <lineage>
        <taxon>Eukaryota</taxon>
        <taxon>Viridiplantae</taxon>
        <taxon>Streptophyta</taxon>
        <taxon>Embryophyta</taxon>
        <taxon>Tracheophyta</taxon>
        <taxon>Spermatophyta</taxon>
        <taxon>Magnoliopsida</taxon>
        <taxon>eudicotyledons</taxon>
        <taxon>Gunneridae</taxon>
        <taxon>Pentapetalae</taxon>
        <taxon>rosids</taxon>
        <taxon>fabids</taxon>
        <taxon>Fagales</taxon>
        <taxon>Fagaceae</taxon>
        <taxon>Fagus</taxon>
    </lineage>
</organism>
<dbReference type="PANTHER" id="PTHR11802:SF399">
    <property type="entry name" value="CARBOXYPEPTIDASE"/>
    <property type="match status" value="1"/>
</dbReference>
<proteinExistence type="inferred from homology"/>
<sequence>MAPTERLRKDKFRRLIQEPEIKIQDKQEAVPEQQPMKHPEIEVLRRQAAALTEAMTRYQLNVHENGYDNGENHYETPFGRPPRARQVPVQEQHFNLDEFMDWIHTVERVFNCHEVPDSRKVKLVAVRLKGRASAWWEQMQVQRVGRGKGKGQARRAQSYPFNAKNGGIATSFTGSWIQPSKYIEEEIGGDEEVEEGMALMMKKTLLAPEKEEKDWVRSSIFLSSCNIGGRVCSLIIDGGSCENVVAQEVVDKLDLKTQDHPQANKLSWLKKGNAIKVTKQCLGDHGNTIKEPAMVAKGTHYSDTRSPMPSAKLHGYGYSIVPDTDTGPGCSSVAGAFLEHGPFKVSGDSLVRNDYNWNKEANMLYLESPAGVGYSANKSFYTYVNDEITGHYVPQLAQLIIQSNVKINLKGIAVGNPLLDFTTDLNSGDEYYWSHGLISDVMYQLLTKVCNGSERMRNTLINGGRSLSCNNVSSQLNKVLIDSIDTNNVIVPSVLRYDVKNLEIPTIGVVGSLVKSGIRVLVYSGDQDAVIPFTSSRRLVDRLAKELGLKTTVPYRAWFEGKQVDMLISFSVPWAVGFVIIDSSLLMKTLRYKSSFVAFNRAIGLMLDTEDPFTTNKVLVWSGGNKGPGVKGPVGLGIGEEGGISGVIGVWEVEEGIWVSGGFFDLGQVRKRYWVRLGLVGLEAKGLGEPILVSVVDWAGANLLLVSLVSMCSNVEG</sequence>
<dbReference type="GO" id="GO:0006508">
    <property type="term" value="P:proteolysis"/>
    <property type="evidence" value="ECO:0007669"/>
    <property type="project" value="InterPro"/>
</dbReference>
<dbReference type="InterPro" id="IPR001563">
    <property type="entry name" value="Peptidase_S10"/>
</dbReference>
<dbReference type="Gene3D" id="3.40.50.1820">
    <property type="entry name" value="alpha/beta hydrolase"/>
    <property type="match status" value="2"/>
</dbReference>
<comment type="similarity">
    <text evidence="1">Belongs to the peptidase S10 family.</text>
</comment>
<gene>
    <name evidence="2" type="ORF">FSB_LOCUS40130</name>
</gene>
<dbReference type="EMBL" id="OIVN01003580">
    <property type="protein sequence ID" value="SPD12248.1"/>
    <property type="molecule type" value="Genomic_DNA"/>
</dbReference>
<dbReference type="AlphaFoldDB" id="A0A2N9HJX1"/>
<dbReference type="Gene3D" id="3.40.50.11320">
    <property type="match status" value="1"/>
</dbReference>
<dbReference type="CDD" id="cd00303">
    <property type="entry name" value="retropepsin_like"/>
    <property type="match status" value="1"/>
</dbReference>
<evidence type="ECO:0000256" key="1">
    <source>
        <dbReference type="ARBA" id="ARBA00009431"/>
    </source>
</evidence>
<protein>
    <submittedName>
        <fullName evidence="2">Uncharacterized protein</fullName>
    </submittedName>
</protein>
<name>A0A2N9HJX1_FAGSY</name>
<dbReference type="GO" id="GO:0004185">
    <property type="term" value="F:serine-type carboxypeptidase activity"/>
    <property type="evidence" value="ECO:0007669"/>
    <property type="project" value="InterPro"/>
</dbReference>
<accession>A0A2N9HJX1</accession>
<dbReference type="Pfam" id="PF00450">
    <property type="entry name" value="Peptidase_S10"/>
    <property type="match status" value="3"/>
</dbReference>
<dbReference type="SUPFAM" id="SSF53474">
    <property type="entry name" value="alpha/beta-Hydrolases"/>
    <property type="match status" value="1"/>
</dbReference>
<dbReference type="GO" id="GO:0005773">
    <property type="term" value="C:vacuole"/>
    <property type="evidence" value="ECO:0007669"/>
    <property type="project" value="TreeGrafter"/>
</dbReference>
<dbReference type="PANTHER" id="PTHR11802">
    <property type="entry name" value="SERINE PROTEASE FAMILY S10 SERINE CARBOXYPEPTIDASE"/>
    <property type="match status" value="1"/>
</dbReference>
<dbReference type="InterPro" id="IPR029058">
    <property type="entry name" value="AB_hydrolase_fold"/>
</dbReference>
<evidence type="ECO:0000313" key="2">
    <source>
        <dbReference type="EMBL" id="SPD12248.1"/>
    </source>
</evidence>